<dbReference type="GO" id="GO:0016746">
    <property type="term" value="F:acyltransferase activity"/>
    <property type="evidence" value="ECO:0007669"/>
    <property type="project" value="UniProtKB-KW"/>
</dbReference>
<dbReference type="EMBL" id="JADEVV010000039">
    <property type="protein sequence ID" value="MBE9254766.1"/>
    <property type="molecule type" value="Genomic_DNA"/>
</dbReference>
<dbReference type="SMART" id="SM00563">
    <property type="entry name" value="PlsC"/>
    <property type="match status" value="1"/>
</dbReference>
<dbReference type="InterPro" id="IPR052744">
    <property type="entry name" value="GPAT/DAPAT"/>
</dbReference>
<organism evidence="2 3">
    <name type="scientific">Synechocystis salina LEGE 00031</name>
    <dbReference type="NCBI Taxonomy" id="1828736"/>
    <lineage>
        <taxon>Bacteria</taxon>
        <taxon>Bacillati</taxon>
        <taxon>Cyanobacteriota</taxon>
        <taxon>Cyanophyceae</taxon>
        <taxon>Synechococcales</taxon>
        <taxon>Merismopediaceae</taxon>
        <taxon>Synechocystis</taxon>
    </lineage>
</organism>
<keyword evidence="2" id="KW-0808">Transferase</keyword>
<name>A0ABR9VWZ2_9SYNC</name>
<proteinExistence type="predicted"/>
<feature type="domain" description="Phospholipid/glycerol acyltransferase" evidence="1">
    <location>
        <begin position="55"/>
        <end position="179"/>
    </location>
</feature>
<dbReference type="PANTHER" id="PTHR31605:SF0">
    <property type="entry name" value="GLYCEROL-3-PHOSPHATE O-ACYLTRANSFERASE 1"/>
    <property type="match status" value="1"/>
</dbReference>
<evidence type="ECO:0000259" key="1">
    <source>
        <dbReference type="SMART" id="SM00563"/>
    </source>
</evidence>
<evidence type="ECO:0000313" key="2">
    <source>
        <dbReference type="EMBL" id="MBE9254766.1"/>
    </source>
</evidence>
<dbReference type="SUPFAM" id="SSF69593">
    <property type="entry name" value="Glycerol-3-phosphate (1)-acyltransferase"/>
    <property type="match status" value="1"/>
</dbReference>
<keyword evidence="2" id="KW-0012">Acyltransferase</keyword>
<comment type="caution">
    <text evidence="2">The sequence shown here is derived from an EMBL/GenBank/DDBJ whole genome shotgun (WGS) entry which is preliminary data.</text>
</comment>
<reference evidence="2 3" key="1">
    <citation type="submission" date="2020-10" db="EMBL/GenBank/DDBJ databases">
        <authorList>
            <person name="Castelo-Branco R."/>
            <person name="Eusebio N."/>
            <person name="Adriana R."/>
            <person name="Vieira A."/>
            <person name="Brugerolle De Fraissinette N."/>
            <person name="Rezende De Castro R."/>
            <person name="Schneider M.P."/>
            <person name="Vasconcelos V."/>
            <person name="Leao P.N."/>
        </authorList>
    </citation>
    <scope>NUCLEOTIDE SEQUENCE [LARGE SCALE GENOMIC DNA]</scope>
    <source>
        <strain evidence="2 3">LEGE 00031</strain>
    </source>
</reference>
<keyword evidence="3" id="KW-1185">Reference proteome</keyword>
<evidence type="ECO:0000313" key="3">
    <source>
        <dbReference type="Proteomes" id="UP000658720"/>
    </source>
</evidence>
<dbReference type="PANTHER" id="PTHR31605">
    <property type="entry name" value="GLYCEROL-3-PHOSPHATE O-ACYLTRANSFERASE 1"/>
    <property type="match status" value="1"/>
</dbReference>
<dbReference type="RefSeq" id="WP_194020287.1">
    <property type="nucleotide sequence ID" value="NZ_JADEVV010000039.1"/>
</dbReference>
<dbReference type="InterPro" id="IPR002123">
    <property type="entry name" value="Plipid/glycerol_acylTrfase"/>
</dbReference>
<sequence length="240" mass="26273">MTHSPLAIDPAVIGPSQVSPWLIKLIYPLGTKFLHWYFGPIAIHGQENLPTSGPIILAPTHRSRWDAILLSLAAGRNVTGRDLRFMVAVTEVQGLQGWFIRHLGGFPIDVKRPEISSLSYSVHLLQAGEMLVIFPEGGIFRDQHTVHPLKRGVGRIAMEVCKQNPDTDIKVIPVTIAYSDPYPGKGTAVEINFGQGIAAKDYDPSTIKASSQKLTRCLAHRMQNLYGSENTSLCQAIAAS</sequence>
<dbReference type="Proteomes" id="UP000658720">
    <property type="component" value="Unassembled WGS sequence"/>
</dbReference>
<protein>
    <submittedName>
        <fullName evidence="2">1-acyl-sn-glycerol-3-phosphate acyltransferase</fullName>
    </submittedName>
</protein>
<accession>A0ABR9VWZ2</accession>
<dbReference type="Pfam" id="PF01553">
    <property type="entry name" value="Acyltransferase"/>
    <property type="match status" value="1"/>
</dbReference>
<gene>
    <name evidence="2" type="ORF">IQ217_13155</name>
</gene>